<proteinExistence type="predicted"/>
<dbReference type="AlphaFoldDB" id="A0A4Q9LDU4"/>
<evidence type="ECO:0000313" key="2">
    <source>
        <dbReference type="Proteomes" id="UP000293045"/>
    </source>
</evidence>
<sequence>MQINFFLSTSLLLFNHVSNCRNSIFLNKFMTTGMLKPYFYIIFYFKSSVLTSNPSTAVENMCEDDSFFIKNYIKSAISFYFSYYYFYCCDDETLEEKRRKMVKEKYIEKLNSLNDINEQKKEDLLLNFELDWSQESIKNHDNCFYDGMDYALTKLILHIQKKLNYNRLLYFSVVTWLTNHHEFLNVIKSNLSLAKTHVQTLEGEKNQYMTQGIEKHNSQAVESNGDLTCEELKKKFLTSIPNYDLNMYKKIYYVAENSPIPLLNRLKDSIKEFVLNEITRDDRKMVECIAEFWFKENGLIPSRTRFSLLGYYSRLRLISSDYSGALYSSLEKPISENILCWCQSFISGKVFGNISFDLLRYSASKYCNENGSTNEENHSNDIELI</sequence>
<organism evidence="1 2">
    <name type="scientific">Hamiltosporidium magnivora</name>
    <dbReference type="NCBI Taxonomy" id="148818"/>
    <lineage>
        <taxon>Eukaryota</taxon>
        <taxon>Fungi</taxon>
        <taxon>Fungi incertae sedis</taxon>
        <taxon>Microsporidia</taxon>
        <taxon>Dubosqiidae</taxon>
        <taxon>Hamiltosporidium</taxon>
    </lineage>
</organism>
<protein>
    <submittedName>
        <fullName evidence="1">Uncharacterized protein</fullName>
    </submittedName>
</protein>
<dbReference type="Proteomes" id="UP000293045">
    <property type="component" value="Unassembled WGS sequence"/>
</dbReference>
<accession>A0A4Q9LDU4</accession>
<evidence type="ECO:0000313" key="1">
    <source>
        <dbReference type="EMBL" id="TBU05221.1"/>
    </source>
</evidence>
<gene>
    <name evidence="1" type="ORF">CWI39_0704p0010</name>
</gene>
<comment type="caution">
    <text evidence="1">The sequence shown here is derived from an EMBL/GenBank/DDBJ whole genome shotgun (WGS) entry which is preliminary data.</text>
</comment>
<reference evidence="1 2" key="1">
    <citation type="submission" date="2017-12" db="EMBL/GenBank/DDBJ databases">
        <authorList>
            <person name="Pombert J.-F."/>
            <person name="Haag K.L."/>
            <person name="Ebert D."/>
        </authorList>
    </citation>
    <scope>NUCLEOTIDE SEQUENCE [LARGE SCALE GENOMIC DNA]</scope>
    <source>
        <strain evidence="1">IL-BN-2</strain>
    </source>
</reference>
<dbReference type="VEuPathDB" id="MicrosporidiaDB:CWI36_1117p0010"/>
<name>A0A4Q9LDU4_9MICR</name>
<dbReference type="EMBL" id="PIXR01000704">
    <property type="protein sequence ID" value="TBU05221.1"/>
    <property type="molecule type" value="Genomic_DNA"/>
</dbReference>
<dbReference type="VEuPathDB" id="MicrosporidiaDB:CWI39_0704p0010"/>